<dbReference type="GO" id="GO:0042626">
    <property type="term" value="F:ATPase-coupled transmembrane transporter activity"/>
    <property type="evidence" value="ECO:0007669"/>
    <property type="project" value="InterPro"/>
</dbReference>
<sequence>MIRLPGRRTILGASIAALLPLPAVAGTDQAGAIDGNGTITLLVGDQRGATRSILKSAGQLEGLPYRVQWAFFPVGAPLVTAIAAGALDFGYVGDATATFAFAGERPLRVITVWKMDGASSALVVPRGSTARTMRDLVGRRIAFVKGSPGHLLVLAALKREGLTPDQIIATPLSAANARTALANGSIDAWAIWNPFIATVEREDQARILLTAHGLVDEVECGVANQGAITGKRGEFLDFLARVNRALAWGNTHREERARGFSQDSGVPIEVARLTSSRLHVMPLNHVTDEAITIHQRVANLYQSAGVIPSPIDVARFYDRSFVIPA</sequence>
<gene>
    <name evidence="7" type="ORF">HLH36_06795</name>
</gene>
<name>A0A7W4ISB4_9PROT</name>
<proteinExistence type="inferred from homology"/>
<organism evidence="7 8">
    <name type="scientific">Gluconacetobacter aggeris</name>
    <dbReference type="NCBI Taxonomy" id="1286186"/>
    <lineage>
        <taxon>Bacteria</taxon>
        <taxon>Pseudomonadati</taxon>
        <taxon>Pseudomonadota</taxon>
        <taxon>Alphaproteobacteria</taxon>
        <taxon>Acetobacterales</taxon>
        <taxon>Acetobacteraceae</taxon>
        <taxon>Gluconacetobacter</taxon>
    </lineage>
</organism>
<comment type="function">
    <text evidence="4">Part of a binding-protein-dependent transport system for aliphatic sulfonates. Putative binding protein.</text>
</comment>
<protein>
    <recommendedName>
        <fullName evidence="5">Putative aliphatic sulfonates-binding protein</fullName>
    </recommendedName>
</protein>
<dbReference type="GO" id="GO:0016020">
    <property type="term" value="C:membrane"/>
    <property type="evidence" value="ECO:0007669"/>
    <property type="project" value="InterPro"/>
</dbReference>
<dbReference type="Pfam" id="PF12974">
    <property type="entry name" value="Phosphonate-bd"/>
    <property type="match status" value="1"/>
</dbReference>
<dbReference type="EMBL" id="JABEQD010000003">
    <property type="protein sequence ID" value="MBB2168063.1"/>
    <property type="molecule type" value="Genomic_DNA"/>
</dbReference>
<feature type="signal peptide" evidence="6">
    <location>
        <begin position="1"/>
        <end position="25"/>
    </location>
</feature>
<evidence type="ECO:0000256" key="1">
    <source>
        <dbReference type="ARBA" id="ARBA00010742"/>
    </source>
</evidence>
<dbReference type="Gene3D" id="3.40.190.10">
    <property type="entry name" value="Periplasmic binding protein-like II"/>
    <property type="match status" value="2"/>
</dbReference>
<evidence type="ECO:0000256" key="3">
    <source>
        <dbReference type="ARBA" id="ARBA00022729"/>
    </source>
</evidence>
<comment type="caution">
    <text evidence="7">The sequence shown here is derived from an EMBL/GenBank/DDBJ whole genome shotgun (WGS) entry which is preliminary data.</text>
</comment>
<keyword evidence="2" id="KW-0813">Transport</keyword>
<dbReference type="RefSeq" id="WP_182985660.1">
    <property type="nucleotide sequence ID" value="NZ_JABEQD010000003.1"/>
</dbReference>
<dbReference type="SUPFAM" id="SSF53850">
    <property type="entry name" value="Periplasmic binding protein-like II"/>
    <property type="match status" value="1"/>
</dbReference>
<dbReference type="NCBIfam" id="TIGR01728">
    <property type="entry name" value="SsuA_fam"/>
    <property type="match status" value="1"/>
</dbReference>
<accession>A0A7W4ISB4</accession>
<evidence type="ECO:0000256" key="2">
    <source>
        <dbReference type="ARBA" id="ARBA00022448"/>
    </source>
</evidence>
<dbReference type="InterPro" id="IPR010067">
    <property type="entry name" value="ABC_SsuA_sub-bd"/>
</dbReference>
<dbReference type="Proteomes" id="UP000559860">
    <property type="component" value="Unassembled WGS sequence"/>
</dbReference>
<comment type="similarity">
    <text evidence="1">Belongs to the bacterial solute-binding protein SsuA/TauA family.</text>
</comment>
<evidence type="ECO:0000256" key="4">
    <source>
        <dbReference type="ARBA" id="ARBA00055538"/>
    </source>
</evidence>
<dbReference type="FunFam" id="3.40.190.10:FF:000050">
    <property type="entry name" value="Sulfonate ABC transporter substrate-binding protein"/>
    <property type="match status" value="1"/>
</dbReference>
<evidence type="ECO:0000313" key="8">
    <source>
        <dbReference type="Proteomes" id="UP000559860"/>
    </source>
</evidence>
<evidence type="ECO:0000256" key="6">
    <source>
        <dbReference type="SAM" id="SignalP"/>
    </source>
</evidence>
<keyword evidence="8" id="KW-1185">Reference proteome</keyword>
<keyword evidence="3 6" id="KW-0732">Signal</keyword>
<evidence type="ECO:0000256" key="5">
    <source>
        <dbReference type="ARBA" id="ARBA00070228"/>
    </source>
</evidence>
<feature type="chain" id="PRO_5031272461" description="Putative aliphatic sulfonates-binding protein" evidence="6">
    <location>
        <begin position="26"/>
        <end position="325"/>
    </location>
</feature>
<dbReference type="PANTHER" id="PTHR30024:SF48">
    <property type="entry name" value="ABC TRANSPORTER SUBSTRATE-BINDING PROTEIN"/>
    <property type="match status" value="1"/>
</dbReference>
<evidence type="ECO:0000313" key="7">
    <source>
        <dbReference type="EMBL" id="MBB2168063.1"/>
    </source>
</evidence>
<reference evidence="7 8" key="1">
    <citation type="submission" date="2020-04" db="EMBL/GenBank/DDBJ databases">
        <title>Description of novel Gluconacetobacter.</title>
        <authorList>
            <person name="Sombolestani A."/>
        </authorList>
    </citation>
    <scope>NUCLEOTIDE SEQUENCE [LARGE SCALE GENOMIC DNA]</scope>
    <source>
        <strain evidence="7 8">LMG 27801</strain>
    </source>
</reference>
<dbReference type="PANTHER" id="PTHR30024">
    <property type="entry name" value="ALIPHATIC SULFONATES-BINDING PROTEIN-RELATED"/>
    <property type="match status" value="1"/>
</dbReference>
<dbReference type="AlphaFoldDB" id="A0A7W4ISB4"/>